<accession>A0ABT9BI54</accession>
<keyword evidence="1" id="KW-0472">Membrane</keyword>
<reference evidence="2 3" key="1">
    <citation type="submission" date="2023-07" db="EMBL/GenBank/DDBJ databases">
        <title>Protaetiibacter sp. nov WY-16 isolated from soil.</title>
        <authorList>
            <person name="Liu B."/>
            <person name="Wan Y."/>
        </authorList>
    </citation>
    <scope>NUCLEOTIDE SEQUENCE [LARGE SCALE GENOMIC DNA]</scope>
    <source>
        <strain evidence="2 3">WY-16</strain>
    </source>
</reference>
<dbReference type="EMBL" id="JAUQUB010000001">
    <property type="protein sequence ID" value="MDO7880711.1"/>
    <property type="molecule type" value="Genomic_DNA"/>
</dbReference>
<keyword evidence="3" id="KW-1185">Reference proteome</keyword>
<protein>
    <submittedName>
        <fullName evidence="2">Uncharacterized protein</fullName>
    </submittedName>
</protein>
<sequence>MKFWFWGLGAIAVLLTVLSVALTTAGVSLSVNTVRARNVDLVVLMGGIGVSLVITWIVMAGFALPLVASLRRVRQQYPADLVTMAQRVTKESPFRRVGPIADFPAYFIVACSDGELRFIDAGSRQFLRIDAEQVAQVGVGSTMVGWRTWSTVRLDARSGGCLEFIPSREGDVLVPLPTEASVRELADRIRLGLGTPTAVDVRW</sequence>
<evidence type="ECO:0000256" key="1">
    <source>
        <dbReference type="SAM" id="Phobius"/>
    </source>
</evidence>
<organism evidence="2 3">
    <name type="scientific">Antiquaquibacter soli</name>
    <dbReference type="NCBI Taxonomy" id="3064523"/>
    <lineage>
        <taxon>Bacteria</taxon>
        <taxon>Bacillati</taxon>
        <taxon>Actinomycetota</taxon>
        <taxon>Actinomycetes</taxon>
        <taxon>Micrococcales</taxon>
        <taxon>Microbacteriaceae</taxon>
        <taxon>Antiquaquibacter</taxon>
    </lineage>
</organism>
<dbReference type="Proteomes" id="UP001241072">
    <property type="component" value="Unassembled WGS sequence"/>
</dbReference>
<evidence type="ECO:0000313" key="2">
    <source>
        <dbReference type="EMBL" id="MDO7880711.1"/>
    </source>
</evidence>
<keyword evidence="1" id="KW-0812">Transmembrane</keyword>
<proteinExistence type="predicted"/>
<dbReference type="RefSeq" id="WP_305001142.1">
    <property type="nucleotide sequence ID" value="NZ_JAUQUB010000001.1"/>
</dbReference>
<feature type="transmembrane region" description="Helical" evidence="1">
    <location>
        <begin position="41"/>
        <end position="67"/>
    </location>
</feature>
<comment type="caution">
    <text evidence="2">The sequence shown here is derived from an EMBL/GenBank/DDBJ whole genome shotgun (WGS) entry which is preliminary data.</text>
</comment>
<keyword evidence="1" id="KW-1133">Transmembrane helix</keyword>
<name>A0ABT9BI54_9MICO</name>
<evidence type="ECO:0000313" key="3">
    <source>
        <dbReference type="Proteomes" id="UP001241072"/>
    </source>
</evidence>
<gene>
    <name evidence="2" type="ORF">Q5716_00555</name>
</gene>